<dbReference type="EC" id="1.5.1.3" evidence="2"/>
<dbReference type="GO" id="GO:0004146">
    <property type="term" value="F:dihydrofolate reductase activity"/>
    <property type="evidence" value="ECO:0007669"/>
    <property type="project" value="UniProtKB-EC"/>
</dbReference>
<dbReference type="PROSITE" id="PS51330">
    <property type="entry name" value="DHFR_2"/>
    <property type="match status" value="1"/>
</dbReference>
<dbReference type="Gene3D" id="3.40.430.10">
    <property type="entry name" value="Dihydrofolate Reductase, subunit A"/>
    <property type="match status" value="1"/>
</dbReference>
<protein>
    <submittedName>
        <fullName evidence="2">Dihydrofolate reductase</fullName>
        <ecNumber evidence="2">1.5.1.3</ecNumber>
    </submittedName>
</protein>
<dbReference type="Pfam" id="PF00186">
    <property type="entry name" value="DHFR_1"/>
    <property type="match status" value="1"/>
</dbReference>
<reference evidence="3" key="1">
    <citation type="submission" date="2018-06" db="EMBL/GenBank/DDBJ databases">
        <authorList>
            <consortium name="Pathogen Informatics"/>
        </authorList>
    </citation>
    <scope>NUCLEOTIDE SEQUENCE [LARGE SCALE GENOMIC DNA]</scope>
    <source>
        <strain evidence="3">NCTC10124</strain>
    </source>
</reference>
<evidence type="ECO:0000313" key="2">
    <source>
        <dbReference type="EMBL" id="SYV93119.1"/>
    </source>
</evidence>
<dbReference type="EMBL" id="LS991953">
    <property type="protein sequence ID" value="SYV93119.1"/>
    <property type="molecule type" value="Genomic_DNA"/>
</dbReference>
<dbReference type="SUPFAM" id="SSF53597">
    <property type="entry name" value="Dihydrofolate reductase-like"/>
    <property type="match status" value="1"/>
</dbReference>
<dbReference type="GO" id="GO:0046654">
    <property type="term" value="P:tetrahydrofolate biosynthetic process"/>
    <property type="evidence" value="ECO:0007669"/>
    <property type="project" value="InterPro"/>
</dbReference>
<evidence type="ECO:0000313" key="3">
    <source>
        <dbReference type="Proteomes" id="UP000259328"/>
    </source>
</evidence>
<dbReference type="Proteomes" id="UP000259328">
    <property type="component" value="Chromosome"/>
</dbReference>
<dbReference type="InterPro" id="IPR001796">
    <property type="entry name" value="DHFR_dom"/>
</dbReference>
<proteinExistence type="predicted"/>
<dbReference type="AlphaFoldDB" id="A0A3B0P992"/>
<feature type="domain" description="DHFR" evidence="1">
    <location>
        <begin position="1"/>
        <end position="95"/>
    </location>
</feature>
<accession>A0A3B0P992</accession>
<dbReference type="InterPro" id="IPR024072">
    <property type="entry name" value="DHFR-like_dom_sf"/>
</dbReference>
<sequence>MLSKERVPRADYTLKTEQELFSLFAQFKNDDFNTLFIAGGKTIYEKYYKFADELIISRVKKAYEGDVYLNLDLSHYSLTKVVDYSEFAVEYYTKK</sequence>
<organism evidence="2 3">
    <name type="scientific">Mycoplasmopsis synoviae</name>
    <name type="common">Mycoplasma synoviae</name>
    <dbReference type="NCBI Taxonomy" id="2109"/>
    <lineage>
        <taxon>Bacteria</taxon>
        <taxon>Bacillati</taxon>
        <taxon>Mycoplasmatota</taxon>
        <taxon>Mycoplasmoidales</taxon>
        <taxon>Metamycoplasmataceae</taxon>
        <taxon>Mycoplasmopsis</taxon>
    </lineage>
</organism>
<evidence type="ECO:0000259" key="1">
    <source>
        <dbReference type="PROSITE" id="PS51330"/>
    </source>
</evidence>
<gene>
    <name evidence="2" type="primary">folA</name>
    <name evidence="2" type="ORF">NCTC10124_00848</name>
</gene>
<name>A0A3B0P992_MYCSY</name>
<keyword evidence="2" id="KW-0560">Oxidoreductase</keyword>